<organism evidence="2">
    <name type="scientific">Arundo donax</name>
    <name type="common">Giant reed</name>
    <name type="synonym">Donax arundinaceus</name>
    <dbReference type="NCBI Taxonomy" id="35708"/>
    <lineage>
        <taxon>Eukaryota</taxon>
        <taxon>Viridiplantae</taxon>
        <taxon>Streptophyta</taxon>
        <taxon>Embryophyta</taxon>
        <taxon>Tracheophyta</taxon>
        <taxon>Spermatophyta</taxon>
        <taxon>Magnoliopsida</taxon>
        <taxon>Liliopsida</taxon>
        <taxon>Poales</taxon>
        <taxon>Poaceae</taxon>
        <taxon>PACMAD clade</taxon>
        <taxon>Arundinoideae</taxon>
        <taxon>Arundineae</taxon>
        <taxon>Arundo</taxon>
    </lineage>
</organism>
<reference evidence="2" key="2">
    <citation type="journal article" date="2015" name="Data Brief">
        <title>Shoot transcriptome of the giant reed, Arundo donax.</title>
        <authorList>
            <person name="Barrero R.A."/>
            <person name="Guerrero F.D."/>
            <person name="Moolhuijzen P."/>
            <person name="Goolsby J.A."/>
            <person name="Tidwell J."/>
            <person name="Bellgard S.E."/>
            <person name="Bellgard M.I."/>
        </authorList>
    </citation>
    <scope>NUCLEOTIDE SEQUENCE</scope>
    <source>
        <tissue evidence="2">Shoot tissue taken approximately 20 cm above the soil surface</tissue>
    </source>
</reference>
<evidence type="ECO:0000313" key="2">
    <source>
        <dbReference type="EMBL" id="JAD40683.1"/>
    </source>
</evidence>
<accession>A0A0A8ZSP1</accession>
<evidence type="ECO:0000256" key="1">
    <source>
        <dbReference type="SAM" id="MobiDB-lite"/>
    </source>
</evidence>
<reference evidence="2" key="1">
    <citation type="submission" date="2014-09" db="EMBL/GenBank/DDBJ databases">
        <authorList>
            <person name="Magalhaes I.L.F."/>
            <person name="Oliveira U."/>
            <person name="Santos F.R."/>
            <person name="Vidigal T.H.D.A."/>
            <person name="Brescovit A.D."/>
            <person name="Santos A.J."/>
        </authorList>
    </citation>
    <scope>NUCLEOTIDE SEQUENCE</scope>
    <source>
        <tissue evidence="2">Shoot tissue taken approximately 20 cm above the soil surface</tissue>
    </source>
</reference>
<sequence length="82" mass="8970">MDSGLLPQDLKQAQADRSSPLSPCTTPLLDRTPVRISASLPLPPTPKRSDSSLPQISSDGVPAKHFLAVDRYRVRHLHCSEL</sequence>
<proteinExistence type="predicted"/>
<feature type="region of interest" description="Disordered" evidence="1">
    <location>
        <begin position="1"/>
        <end position="60"/>
    </location>
</feature>
<feature type="compositionally biased region" description="Polar residues" evidence="1">
    <location>
        <begin position="15"/>
        <end position="25"/>
    </location>
</feature>
<name>A0A0A8ZSP1_ARUDO</name>
<dbReference type="AlphaFoldDB" id="A0A0A8ZSP1"/>
<dbReference type="EMBL" id="GBRH01257212">
    <property type="protein sequence ID" value="JAD40683.1"/>
    <property type="molecule type" value="Transcribed_RNA"/>
</dbReference>
<protein>
    <submittedName>
        <fullName evidence="2">Uncharacterized protein</fullName>
    </submittedName>
</protein>